<comment type="caution">
    <text evidence="2">The sequence shown here is derived from an EMBL/GenBank/DDBJ whole genome shotgun (WGS) entry which is preliminary data.</text>
</comment>
<evidence type="ECO:0000313" key="3">
    <source>
        <dbReference type="Proteomes" id="UP000286746"/>
    </source>
</evidence>
<dbReference type="RefSeq" id="WP_125050669.1">
    <property type="nucleotide sequence ID" value="NZ_BHZD01000001.1"/>
</dbReference>
<gene>
    <name evidence="2" type="ORF">GKJPGBOP_00065</name>
</gene>
<dbReference type="Proteomes" id="UP000286746">
    <property type="component" value="Unassembled WGS sequence"/>
</dbReference>
<organism evidence="2 3">
    <name type="scientific">Streptomyces paromomycinus</name>
    <name type="common">Streptomyces rimosus subsp. paromomycinus</name>
    <dbReference type="NCBI Taxonomy" id="92743"/>
    <lineage>
        <taxon>Bacteria</taxon>
        <taxon>Bacillati</taxon>
        <taxon>Actinomycetota</taxon>
        <taxon>Actinomycetes</taxon>
        <taxon>Kitasatosporales</taxon>
        <taxon>Streptomycetaceae</taxon>
        <taxon>Streptomyces</taxon>
    </lineage>
</organism>
<sequence length="182" mass="20238">MTIPSYRIDVRPCIPVRLPDAPSCALGLRDVLCRAHQMTDPLGAGRGKGADVQDENCQGRPPQDRTSHTAGAPAAAAPQEQASLRQLEADLAAASREDEDARARRRQADAALVEYLRRQDFTGPQYQTVIQGLMEYSWRTLSHWSATGTIFERSARMGRPVPQHKVVASWHERGRSHRCADR</sequence>
<evidence type="ECO:0000256" key="1">
    <source>
        <dbReference type="SAM" id="MobiDB-lite"/>
    </source>
</evidence>
<feature type="region of interest" description="Disordered" evidence="1">
    <location>
        <begin position="42"/>
        <end position="80"/>
    </location>
</feature>
<feature type="compositionally biased region" description="Low complexity" evidence="1">
    <location>
        <begin position="70"/>
        <end position="80"/>
    </location>
</feature>
<accession>A0A401VTL1</accession>
<dbReference type="AlphaFoldDB" id="A0A401VTL1"/>
<keyword evidence="3" id="KW-1185">Reference proteome</keyword>
<reference evidence="2 3" key="1">
    <citation type="submission" date="2018-11" db="EMBL/GenBank/DDBJ databases">
        <title>Whole genome sequence of Streptomyces paromomycinus NBRC 15454(T).</title>
        <authorList>
            <person name="Komaki H."/>
            <person name="Tamura T."/>
        </authorList>
    </citation>
    <scope>NUCLEOTIDE SEQUENCE [LARGE SCALE GENOMIC DNA]</scope>
    <source>
        <strain evidence="2 3">NBRC 15454</strain>
    </source>
</reference>
<name>A0A401VTL1_STREY</name>
<proteinExistence type="predicted"/>
<protein>
    <submittedName>
        <fullName evidence="2">Uncharacterized protein</fullName>
    </submittedName>
</protein>
<dbReference type="EMBL" id="BHZD01000001">
    <property type="protein sequence ID" value="GCD40416.1"/>
    <property type="molecule type" value="Genomic_DNA"/>
</dbReference>
<evidence type="ECO:0000313" key="2">
    <source>
        <dbReference type="EMBL" id="GCD40416.1"/>
    </source>
</evidence>